<accession>A0ACC1Q0A9</accession>
<comment type="caution">
    <text evidence="1">The sequence shown here is derived from an EMBL/GenBank/DDBJ whole genome shotgun (WGS) entry which is preliminary data.</text>
</comment>
<dbReference type="Proteomes" id="UP001144978">
    <property type="component" value="Unassembled WGS sequence"/>
</dbReference>
<organism evidence="1 2">
    <name type="scientific">Trametes sanguinea</name>
    <dbReference type="NCBI Taxonomy" id="158606"/>
    <lineage>
        <taxon>Eukaryota</taxon>
        <taxon>Fungi</taxon>
        <taxon>Dikarya</taxon>
        <taxon>Basidiomycota</taxon>
        <taxon>Agaricomycotina</taxon>
        <taxon>Agaricomycetes</taxon>
        <taxon>Polyporales</taxon>
        <taxon>Polyporaceae</taxon>
        <taxon>Trametes</taxon>
    </lineage>
</organism>
<dbReference type="EMBL" id="JANSHE010000818">
    <property type="protein sequence ID" value="KAJ3006798.1"/>
    <property type="molecule type" value="Genomic_DNA"/>
</dbReference>
<sequence>MANVCRERDHQEDHFSTTSHGTYNPLCAIERPCTYAITRVTIGKLKGMQFKTEDSSLRAARRGVRRQETPASIIQDRAVGDNRSRLHALGDGPLLLHAIAEKDHRAGIATPTTCYSPDSCLFKTLPRAQLLILVLAALQQPDGTQSAASDNQAAPVAPQASDTGRPGSGAWNAPVAYTENSSQMFGFDEKAAKPKYQRLATEALSTALGPMPVDAFLDTFFPKEHIPRDDMPPSEGAFRLVAQAINMIRESGKKLREPDLYTPLVRALNARKSCPGYTFRITSNHVDGSHGKLGAIKPDVICYADRHLTSRELTSEDVRARTDMGFAETFIEVKLDDPLCDPPSGKDPSAWPFFLGNRKASAGSGIHNKCLEDLGQGIAYAVEILARQHRFFLFTVTLALTRARLIRWDRAGLIVTKSFDIIEEPHYLCLFFWCLSRLSDPARGFDNTVELASKAEEDLFRRSIQAHLIKQTALDATSDAMRQQLHVHYKPGYVTAIRMHSLAAGTVVSAPRKLLISRPICIPLSPSGRCTRTYWAVVLTESDVSDTTVRDVWLLKDTWRTVALKSHASGYARPMFVP</sequence>
<reference evidence="1" key="1">
    <citation type="submission" date="2022-08" db="EMBL/GenBank/DDBJ databases">
        <title>Genome Sequence of Pycnoporus sanguineus.</title>
        <authorList>
            <person name="Buettner E."/>
        </authorList>
    </citation>
    <scope>NUCLEOTIDE SEQUENCE</scope>
    <source>
        <strain evidence="1">CG-C14</strain>
    </source>
</reference>
<evidence type="ECO:0000313" key="1">
    <source>
        <dbReference type="EMBL" id="KAJ3006798.1"/>
    </source>
</evidence>
<proteinExistence type="predicted"/>
<gene>
    <name evidence="1" type="ORF">NUW54_g3803</name>
</gene>
<evidence type="ECO:0000313" key="2">
    <source>
        <dbReference type="Proteomes" id="UP001144978"/>
    </source>
</evidence>
<protein>
    <submittedName>
        <fullName evidence="1">Uncharacterized protein</fullName>
    </submittedName>
</protein>
<name>A0ACC1Q0A9_9APHY</name>
<keyword evidence="2" id="KW-1185">Reference proteome</keyword>